<keyword evidence="3" id="KW-1185">Reference proteome</keyword>
<name>A0A2T0QDQ9_9ACTN</name>
<evidence type="ECO:0000313" key="3">
    <source>
        <dbReference type="Proteomes" id="UP000237846"/>
    </source>
</evidence>
<sequence>MRGRHGAARPPLGVLISQEPADFVLLALQFALAVTIMVFAGYASVLFWLALLGSVLVLVMLVRRIGHLSRAEEPL</sequence>
<gene>
    <name evidence="2" type="ORF">CLV72_101581</name>
</gene>
<dbReference type="AlphaFoldDB" id="A0A2T0QDQ9"/>
<keyword evidence="1" id="KW-0812">Transmembrane</keyword>
<dbReference type="RefSeq" id="WP_106238644.1">
    <property type="nucleotide sequence ID" value="NZ_PVZC01000001.1"/>
</dbReference>
<keyword evidence="1" id="KW-0472">Membrane</keyword>
<feature type="transmembrane region" description="Helical" evidence="1">
    <location>
        <begin position="21"/>
        <end position="39"/>
    </location>
</feature>
<dbReference type="Proteomes" id="UP000237846">
    <property type="component" value="Unassembled WGS sequence"/>
</dbReference>
<evidence type="ECO:0000313" key="2">
    <source>
        <dbReference type="EMBL" id="PRY01983.1"/>
    </source>
</evidence>
<proteinExistence type="predicted"/>
<protein>
    <submittedName>
        <fullName evidence="2">Uncharacterized protein</fullName>
    </submittedName>
</protein>
<feature type="transmembrane region" description="Helical" evidence="1">
    <location>
        <begin position="45"/>
        <end position="62"/>
    </location>
</feature>
<comment type="caution">
    <text evidence="2">The sequence shown here is derived from an EMBL/GenBank/DDBJ whole genome shotgun (WGS) entry which is preliminary data.</text>
</comment>
<reference evidence="2 3" key="1">
    <citation type="submission" date="2018-03" db="EMBL/GenBank/DDBJ databases">
        <title>Genomic Encyclopedia of Archaeal and Bacterial Type Strains, Phase II (KMG-II): from individual species to whole genera.</title>
        <authorList>
            <person name="Goeker M."/>
        </authorList>
    </citation>
    <scope>NUCLEOTIDE SEQUENCE [LARGE SCALE GENOMIC DNA]</scope>
    <source>
        <strain evidence="2 3">DSM 45601</strain>
    </source>
</reference>
<organism evidence="2 3">
    <name type="scientific">Allonocardiopsis opalescens</name>
    <dbReference type="NCBI Taxonomy" id="1144618"/>
    <lineage>
        <taxon>Bacteria</taxon>
        <taxon>Bacillati</taxon>
        <taxon>Actinomycetota</taxon>
        <taxon>Actinomycetes</taxon>
        <taxon>Streptosporangiales</taxon>
        <taxon>Allonocardiopsis</taxon>
    </lineage>
</organism>
<evidence type="ECO:0000256" key="1">
    <source>
        <dbReference type="SAM" id="Phobius"/>
    </source>
</evidence>
<keyword evidence="1" id="KW-1133">Transmembrane helix</keyword>
<accession>A0A2T0QDQ9</accession>
<dbReference type="EMBL" id="PVZC01000001">
    <property type="protein sequence ID" value="PRY01983.1"/>
    <property type="molecule type" value="Genomic_DNA"/>
</dbReference>